<dbReference type="AlphaFoldDB" id="A0A6P2C5B7"/>
<proteinExistence type="predicted"/>
<evidence type="ECO:0000259" key="4">
    <source>
        <dbReference type="PROSITE" id="PS01124"/>
    </source>
</evidence>
<name>A0A6P2C5B7_9ACTN</name>
<dbReference type="PROSITE" id="PS00041">
    <property type="entry name" value="HTH_ARAC_FAMILY_1"/>
    <property type="match status" value="1"/>
</dbReference>
<keyword evidence="2" id="KW-0238">DNA-binding</keyword>
<evidence type="ECO:0000256" key="1">
    <source>
        <dbReference type="ARBA" id="ARBA00023015"/>
    </source>
</evidence>
<evidence type="ECO:0000256" key="3">
    <source>
        <dbReference type="ARBA" id="ARBA00023163"/>
    </source>
</evidence>
<dbReference type="Gene3D" id="1.10.10.60">
    <property type="entry name" value="Homeodomain-like"/>
    <property type="match status" value="1"/>
</dbReference>
<protein>
    <submittedName>
        <fullName evidence="5">AraC family transcriptional regulator</fullName>
    </submittedName>
</protein>
<dbReference type="InterPro" id="IPR009057">
    <property type="entry name" value="Homeodomain-like_sf"/>
</dbReference>
<dbReference type="InterPro" id="IPR018062">
    <property type="entry name" value="HTH_AraC-typ_CS"/>
</dbReference>
<dbReference type="Proteomes" id="UP000460272">
    <property type="component" value="Unassembled WGS sequence"/>
</dbReference>
<dbReference type="PANTHER" id="PTHR46796">
    <property type="entry name" value="HTH-TYPE TRANSCRIPTIONAL ACTIVATOR RHAS-RELATED"/>
    <property type="match status" value="1"/>
</dbReference>
<keyword evidence="6" id="KW-1185">Reference proteome</keyword>
<dbReference type="GO" id="GO:0043565">
    <property type="term" value="F:sequence-specific DNA binding"/>
    <property type="evidence" value="ECO:0007669"/>
    <property type="project" value="InterPro"/>
</dbReference>
<gene>
    <name evidence="5" type="ORF">EAS64_04040</name>
</gene>
<reference evidence="5 6" key="1">
    <citation type="submission" date="2018-11" db="EMBL/GenBank/DDBJ databases">
        <title>Trebonia kvetii gen.nov., sp.nov., a novel acidophilic actinobacterium, and proposal of the new actinobacterial family Treboniaceae fam. nov.</title>
        <authorList>
            <person name="Rapoport D."/>
            <person name="Sagova-Mareckova M."/>
            <person name="Sedlacek I."/>
            <person name="Provaznik J."/>
            <person name="Kralova S."/>
            <person name="Pavlinic D."/>
            <person name="Benes V."/>
            <person name="Kopecky J."/>
        </authorList>
    </citation>
    <scope>NUCLEOTIDE SEQUENCE [LARGE SCALE GENOMIC DNA]</scope>
    <source>
        <strain evidence="5 6">15Tr583</strain>
    </source>
</reference>
<evidence type="ECO:0000313" key="5">
    <source>
        <dbReference type="EMBL" id="TVZ06574.1"/>
    </source>
</evidence>
<dbReference type="InterPro" id="IPR050204">
    <property type="entry name" value="AraC_XylS_family_regulators"/>
</dbReference>
<dbReference type="Pfam" id="PF12833">
    <property type="entry name" value="HTH_18"/>
    <property type="match status" value="1"/>
</dbReference>
<dbReference type="SMART" id="SM00342">
    <property type="entry name" value="HTH_ARAC"/>
    <property type="match status" value="1"/>
</dbReference>
<organism evidence="5 6">
    <name type="scientific">Trebonia kvetii</name>
    <dbReference type="NCBI Taxonomy" id="2480626"/>
    <lineage>
        <taxon>Bacteria</taxon>
        <taxon>Bacillati</taxon>
        <taxon>Actinomycetota</taxon>
        <taxon>Actinomycetes</taxon>
        <taxon>Streptosporangiales</taxon>
        <taxon>Treboniaceae</taxon>
        <taxon>Trebonia</taxon>
    </lineage>
</organism>
<dbReference type="EMBL" id="RPFW01000001">
    <property type="protein sequence ID" value="TVZ06574.1"/>
    <property type="molecule type" value="Genomic_DNA"/>
</dbReference>
<dbReference type="OrthoDB" id="5464689at2"/>
<dbReference type="GO" id="GO:0003700">
    <property type="term" value="F:DNA-binding transcription factor activity"/>
    <property type="evidence" value="ECO:0007669"/>
    <property type="project" value="InterPro"/>
</dbReference>
<dbReference type="PROSITE" id="PS01124">
    <property type="entry name" value="HTH_ARAC_FAMILY_2"/>
    <property type="match status" value="1"/>
</dbReference>
<keyword evidence="1" id="KW-0805">Transcription regulation</keyword>
<dbReference type="RefSeq" id="WP_145851327.1">
    <property type="nucleotide sequence ID" value="NZ_RPFW01000001.1"/>
</dbReference>
<accession>A0A6P2C5B7</accession>
<sequence>MEMDLTAPAVASWAGMIRLLIGDLDEPSGLTAAGAEISPWSDFLMTGLLLAQPHNYSERLARRRSDATRPPSVRRVLDLVEREPAGDLSLARLAAVAGQGPRALQRNFREYVGVSPREYVKWIRLGRAHNDLVVGAGGTVAEIAFRWGFTHVPRFAGAYQERYGVAPSMTLRAARPGPARNLGRIVDRQVAQRIGKAPLLF</sequence>
<dbReference type="PANTHER" id="PTHR46796:SF12">
    <property type="entry name" value="HTH-TYPE DNA-BINDING TRANSCRIPTIONAL ACTIVATOR EUTR"/>
    <property type="match status" value="1"/>
</dbReference>
<dbReference type="InterPro" id="IPR018060">
    <property type="entry name" value="HTH_AraC"/>
</dbReference>
<feature type="domain" description="HTH araC/xylS-type" evidence="4">
    <location>
        <begin position="74"/>
        <end position="173"/>
    </location>
</feature>
<comment type="caution">
    <text evidence="5">The sequence shown here is derived from an EMBL/GenBank/DDBJ whole genome shotgun (WGS) entry which is preliminary data.</text>
</comment>
<evidence type="ECO:0000256" key="2">
    <source>
        <dbReference type="ARBA" id="ARBA00023125"/>
    </source>
</evidence>
<evidence type="ECO:0000313" key="6">
    <source>
        <dbReference type="Proteomes" id="UP000460272"/>
    </source>
</evidence>
<dbReference type="SUPFAM" id="SSF46689">
    <property type="entry name" value="Homeodomain-like"/>
    <property type="match status" value="2"/>
</dbReference>
<keyword evidence="3" id="KW-0804">Transcription</keyword>